<name>A0A5B9PIJ0_9BACT</name>
<evidence type="ECO:0000256" key="4">
    <source>
        <dbReference type="ARBA" id="ARBA00022840"/>
    </source>
</evidence>
<reference evidence="10 11" key="1">
    <citation type="submission" date="2019-08" db="EMBL/GenBank/DDBJ databases">
        <title>Deep-cultivation of Planctomycetes and their phenomic and genomic characterization uncovers novel biology.</title>
        <authorList>
            <person name="Wiegand S."/>
            <person name="Jogler M."/>
            <person name="Boedeker C."/>
            <person name="Pinto D."/>
            <person name="Vollmers J."/>
            <person name="Rivas-Marin E."/>
            <person name="Kohn T."/>
            <person name="Peeters S.H."/>
            <person name="Heuer A."/>
            <person name="Rast P."/>
            <person name="Oberbeckmann S."/>
            <person name="Bunk B."/>
            <person name="Jeske O."/>
            <person name="Meyerdierks A."/>
            <person name="Storesund J.E."/>
            <person name="Kallscheuer N."/>
            <person name="Luecker S."/>
            <person name="Lage O.M."/>
            <person name="Pohl T."/>
            <person name="Merkel B.J."/>
            <person name="Hornburger P."/>
            <person name="Mueller R.-W."/>
            <person name="Bruemmer F."/>
            <person name="Labrenz M."/>
            <person name="Spormann A.M."/>
            <person name="Op den Camp H."/>
            <person name="Overmann J."/>
            <person name="Amann R."/>
            <person name="Jetten M.S.M."/>
            <person name="Mascher T."/>
            <person name="Medema M.H."/>
            <person name="Devos D.P."/>
            <person name="Kaster A.-K."/>
            <person name="Ovreas L."/>
            <person name="Rohde M."/>
            <person name="Galperin M.Y."/>
            <person name="Jogler C."/>
        </authorList>
    </citation>
    <scope>NUCLEOTIDE SEQUENCE [LARGE SCALE GENOMIC DNA]</scope>
    <source>
        <strain evidence="10 11">FC18</strain>
    </source>
</reference>
<evidence type="ECO:0000256" key="1">
    <source>
        <dbReference type="ARBA" id="ARBA00022679"/>
    </source>
</evidence>
<dbReference type="SMART" id="SM00220">
    <property type="entry name" value="S_TKc"/>
    <property type="match status" value="1"/>
</dbReference>
<evidence type="ECO:0000259" key="9">
    <source>
        <dbReference type="PROSITE" id="PS50011"/>
    </source>
</evidence>
<dbReference type="OrthoDB" id="6111975at2"/>
<protein>
    <submittedName>
        <fullName evidence="10">Serine/threonine-protein kinase PrkC</fullName>
        <ecNumber evidence="10">2.7.11.1</ecNumber>
    </submittedName>
</protein>
<keyword evidence="8" id="KW-0472">Membrane</keyword>
<gene>
    <name evidence="10" type="primary">prkC_23</name>
    <name evidence="10" type="ORF">MFFC18_50180</name>
</gene>
<keyword evidence="4 6" id="KW-0067">ATP-binding</keyword>
<proteinExistence type="predicted"/>
<evidence type="ECO:0000256" key="3">
    <source>
        <dbReference type="ARBA" id="ARBA00022777"/>
    </source>
</evidence>
<dbReference type="EC" id="2.7.11.1" evidence="10"/>
<evidence type="ECO:0000256" key="8">
    <source>
        <dbReference type="SAM" id="Phobius"/>
    </source>
</evidence>
<dbReference type="GO" id="GO:0005524">
    <property type="term" value="F:ATP binding"/>
    <property type="evidence" value="ECO:0007669"/>
    <property type="project" value="UniProtKB-UniRule"/>
</dbReference>
<dbReference type="PANTHER" id="PTHR43289">
    <property type="entry name" value="MITOGEN-ACTIVATED PROTEIN KINASE KINASE KINASE 20-RELATED"/>
    <property type="match status" value="1"/>
</dbReference>
<dbReference type="KEGG" id="mff:MFFC18_50180"/>
<keyword evidence="11" id="KW-1185">Reference proteome</keyword>
<keyword evidence="8" id="KW-0812">Transmembrane</keyword>
<dbReference type="PROSITE" id="PS50011">
    <property type="entry name" value="PROTEIN_KINASE_DOM"/>
    <property type="match status" value="1"/>
</dbReference>
<evidence type="ECO:0000313" key="10">
    <source>
        <dbReference type="EMBL" id="QEG25095.1"/>
    </source>
</evidence>
<keyword evidence="5" id="KW-0802">TPR repeat</keyword>
<organism evidence="10 11">
    <name type="scientific">Mariniblastus fucicola</name>
    <dbReference type="NCBI Taxonomy" id="980251"/>
    <lineage>
        <taxon>Bacteria</taxon>
        <taxon>Pseudomonadati</taxon>
        <taxon>Planctomycetota</taxon>
        <taxon>Planctomycetia</taxon>
        <taxon>Pirellulales</taxon>
        <taxon>Pirellulaceae</taxon>
        <taxon>Mariniblastus</taxon>
    </lineage>
</organism>
<dbReference type="CDD" id="cd14014">
    <property type="entry name" value="STKc_PknB_like"/>
    <property type="match status" value="1"/>
</dbReference>
<keyword evidence="2 6" id="KW-0547">Nucleotide-binding</keyword>
<dbReference type="EMBL" id="CP042912">
    <property type="protein sequence ID" value="QEG25095.1"/>
    <property type="molecule type" value="Genomic_DNA"/>
</dbReference>
<dbReference type="InterPro" id="IPR011009">
    <property type="entry name" value="Kinase-like_dom_sf"/>
</dbReference>
<keyword evidence="3 10" id="KW-0418">Kinase</keyword>
<evidence type="ECO:0000256" key="6">
    <source>
        <dbReference type="PROSITE-ProRule" id="PRU10141"/>
    </source>
</evidence>
<sequence>MNIDTDTDIHEPDRNPMDVLAEQFTQECREGLRPSVEDYARKHPELAEKIRNLFPSIQAIEQLGSHAASEKRFAKANAVFDRNEIEQIGDYRIVREIGRGGMGIVYEAIQQSLGRHVAIKLLLQTSTAPKHLQRFEREARTAANLHHTNIVPVFGVGSQDGFHYYVMQLIEGVGLDRVIEDLRAYNRNSKNGSPQPAHLKHASGFENVARIGRNVADALQYAHDQGTLHRDIKPANLLLDSEGAVWVADFGLAKAMEDSNVSRTGEVIGTLRFMAPEQFAGNPDPRSDVYSLGLTIYELLTLKPAWDENSRSHLLSGAHSKQTQIVSPIKLDSRIPRDLETIVMKACAREPNDRYRTAGDLAHDLDNFLEGRPINARPPYSFEVFAKWCRRNPAIASLSGLTAMLLTLVAVLTSIGYFRANTALKRELEEKARTVIAKRKAEQTLGISLQALDRVYKRFVPDQISATTDATLEGVDGEQLTVSSQAMLSRETAALLEDVLSFYDQFAKQDSESLLLKREAAKANRRVGDIHRKLGDYEKSVLAYDTAVDMYEEIGDSNLEIARIQTAIGDVFHESRERDLSEASYIHAKRLLEELHQANPDAANAKYELARTLYRLSRKRPEDSGRRGPQPPRQSDDRQGPPRDGERREDRPPPSSPGMGLDGPPPRGNRNSPELNRAIRLLEELRSQYPQNPDYQFLLAVCHRDRNGGPGEVDQPSIDLLEELCERYPQMPDYRFELAETLSLAPHHGLEQSEAEESIRQLRESLEILERLVASHPNIPQYMKTKAHAHHKLGTMLRESPKVRLSGGDEQLAEALKNLRDAVAAQLAIHEQFPDSAPDLLWLARMRENLAEGLLQNNEPEQALEVIKQSIAESAPLAYEDSEIDEPGNRPAALHTMVIQYEALFEILNALGRGEEADQAMFDADIFRAQLPQPPRRRENGP</sequence>
<dbReference type="STRING" id="980251.GCA_001642875_01396"/>
<keyword evidence="1 10" id="KW-0808">Transferase</keyword>
<dbReference type="InterPro" id="IPR011990">
    <property type="entry name" value="TPR-like_helical_dom_sf"/>
</dbReference>
<dbReference type="Gene3D" id="1.10.510.10">
    <property type="entry name" value="Transferase(Phosphotransferase) domain 1"/>
    <property type="match status" value="1"/>
</dbReference>
<feature type="region of interest" description="Disordered" evidence="7">
    <location>
        <begin position="616"/>
        <end position="673"/>
    </location>
</feature>
<feature type="domain" description="Protein kinase" evidence="9">
    <location>
        <begin position="91"/>
        <end position="369"/>
    </location>
</feature>
<accession>A0A5B9PIJ0</accession>
<dbReference type="Pfam" id="PF00069">
    <property type="entry name" value="Pkinase"/>
    <property type="match status" value="1"/>
</dbReference>
<dbReference type="PANTHER" id="PTHR43289:SF34">
    <property type="entry name" value="SERINE_THREONINE-PROTEIN KINASE YBDM-RELATED"/>
    <property type="match status" value="1"/>
</dbReference>
<feature type="binding site" evidence="6">
    <location>
        <position position="120"/>
    </location>
    <ligand>
        <name>ATP</name>
        <dbReference type="ChEBI" id="CHEBI:30616"/>
    </ligand>
</feature>
<evidence type="ECO:0000256" key="5">
    <source>
        <dbReference type="PROSITE-ProRule" id="PRU00339"/>
    </source>
</evidence>
<dbReference type="AlphaFoldDB" id="A0A5B9PIJ0"/>
<dbReference type="RefSeq" id="WP_075084198.1">
    <property type="nucleotide sequence ID" value="NZ_CP042912.1"/>
</dbReference>
<dbReference type="GO" id="GO:0004674">
    <property type="term" value="F:protein serine/threonine kinase activity"/>
    <property type="evidence" value="ECO:0007669"/>
    <property type="project" value="UniProtKB-EC"/>
</dbReference>
<evidence type="ECO:0000313" key="11">
    <source>
        <dbReference type="Proteomes" id="UP000322214"/>
    </source>
</evidence>
<dbReference type="PROSITE" id="PS00107">
    <property type="entry name" value="PROTEIN_KINASE_ATP"/>
    <property type="match status" value="1"/>
</dbReference>
<dbReference type="Proteomes" id="UP000322214">
    <property type="component" value="Chromosome"/>
</dbReference>
<dbReference type="Gene3D" id="3.30.200.20">
    <property type="entry name" value="Phosphorylase Kinase, domain 1"/>
    <property type="match status" value="1"/>
</dbReference>
<feature type="repeat" description="TPR" evidence="5">
    <location>
        <begin position="521"/>
        <end position="554"/>
    </location>
</feature>
<dbReference type="InterPro" id="IPR000719">
    <property type="entry name" value="Prot_kinase_dom"/>
</dbReference>
<keyword evidence="8" id="KW-1133">Transmembrane helix</keyword>
<dbReference type="InterPro" id="IPR017441">
    <property type="entry name" value="Protein_kinase_ATP_BS"/>
</dbReference>
<dbReference type="PROSITE" id="PS50005">
    <property type="entry name" value="TPR"/>
    <property type="match status" value="1"/>
</dbReference>
<evidence type="ECO:0000256" key="2">
    <source>
        <dbReference type="ARBA" id="ARBA00022741"/>
    </source>
</evidence>
<dbReference type="Gene3D" id="1.25.40.10">
    <property type="entry name" value="Tetratricopeptide repeat domain"/>
    <property type="match status" value="2"/>
</dbReference>
<dbReference type="SUPFAM" id="SSF48452">
    <property type="entry name" value="TPR-like"/>
    <property type="match status" value="2"/>
</dbReference>
<feature type="transmembrane region" description="Helical" evidence="8">
    <location>
        <begin position="394"/>
        <end position="418"/>
    </location>
</feature>
<dbReference type="InterPro" id="IPR019734">
    <property type="entry name" value="TPR_rpt"/>
</dbReference>
<dbReference type="SUPFAM" id="SSF56112">
    <property type="entry name" value="Protein kinase-like (PK-like)"/>
    <property type="match status" value="1"/>
</dbReference>
<evidence type="ECO:0000256" key="7">
    <source>
        <dbReference type="SAM" id="MobiDB-lite"/>
    </source>
</evidence>
<feature type="compositionally biased region" description="Basic and acidic residues" evidence="7">
    <location>
        <begin position="634"/>
        <end position="652"/>
    </location>
</feature>